<comment type="caution">
    <text evidence="2">The sequence shown here is derived from an EMBL/GenBank/DDBJ whole genome shotgun (WGS) entry which is preliminary data.</text>
</comment>
<organism evidence="2 3">
    <name type="scientific">Glarea lozoyensis (strain ATCC 74030 / MF5533)</name>
    <dbReference type="NCBI Taxonomy" id="1104152"/>
    <lineage>
        <taxon>Eukaryota</taxon>
        <taxon>Fungi</taxon>
        <taxon>Dikarya</taxon>
        <taxon>Ascomycota</taxon>
        <taxon>Pezizomycotina</taxon>
        <taxon>Leotiomycetes</taxon>
        <taxon>Helotiales</taxon>
        <taxon>Helotiaceae</taxon>
        <taxon>Glarea</taxon>
    </lineage>
</organism>
<gene>
    <name evidence="2" type="ORF">M7I_7151</name>
</gene>
<protein>
    <submittedName>
        <fullName evidence="2">Uncharacterized protein</fullName>
    </submittedName>
</protein>
<dbReference type="Proteomes" id="UP000005446">
    <property type="component" value="Unassembled WGS sequence"/>
</dbReference>
<accession>H0EWI4</accession>
<proteinExistence type="predicted"/>
<keyword evidence="3" id="KW-1185">Reference proteome</keyword>
<name>H0EWI4_GLAL7</name>
<evidence type="ECO:0000313" key="2">
    <source>
        <dbReference type="EMBL" id="EHK97139.1"/>
    </source>
</evidence>
<sequence length="131" mass="14880">MATPAYQNADETRKAAMIEQAITATMHKRYIQGKSKEYLEKELGFGTNGGMFAMEDDGHPAWEDDDSDANEHDDPNEHHDPNDEANQREDKGKEIEDAEFKRTQIAILQEISKLKMIALLEKLTKSKGKED</sequence>
<evidence type="ECO:0000256" key="1">
    <source>
        <dbReference type="SAM" id="MobiDB-lite"/>
    </source>
</evidence>
<reference evidence="2 3" key="1">
    <citation type="journal article" date="2012" name="Eukaryot. Cell">
        <title>Genome sequence of the fungus Glarea lozoyensis: the first genome sequence of a species from the Helotiaceae family.</title>
        <authorList>
            <person name="Youssar L."/>
            <person name="Gruening B.A."/>
            <person name="Erxleben A."/>
            <person name="Guenther S."/>
            <person name="Huettel W."/>
        </authorList>
    </citation>
    <scope>NUCLEOTIDE SEQUENCE [LARGE SCALE GENOMIC DNA]</scope>
    <source>
        <strain evidence="3">ATCC 74030 / MF5533</strain>
    </source>
</reference>
<evidence type="ECO:0000313" key="3">
    <source>
        <dbReference type="Proteomes" id="UP000005446"/>
    </source>
</evidence>
<dbReference type="InParanoid" id="H0EWI4"/>
<dbReference type="OrthoDB" id="3501647at2759"/>
<dbReference type="AlphaFoldDB" id="H0EWI4"/>
<feature type="region of interest" description="Disordered" evidence="1">
    <location>
        <begin position="48"/>
        <end position="100"/>
    </location>
</feature>
<feature type="compositionally biased region" description="Basic and acidic residues" evidence="1">
    <location>
        <begin position="69"/>
        <end position="100"/>
    </location>
</feature>
<dbReference type="EMBL" id="AGUE01000209">
    <property type="protein sequence ID" value="EHK97139.1"/>
    <property type="molecule type" value="Genomic_DNA"/>
</dbReference>
<dbReference type="HOGENOM" id="CLU_1927825_0_0_1"/>